<dbReference type="InterPro" id="IPR001021">
    <property type="entry name" value="Ribosomal_bL25_long"/>
</dbReference>
<dbReference type="HAMAP" id="MF_01334">
    <property type="entry name" value="Ribosomal_bL25_CTC"/>
    <property type="match status" value="1"/>
</dbReference>
<dbReference type="InterPro" id="IPR020057">
    <property type="entry name" value="Ribosomal_bL25_b-dom"/>
</dbReference>
<dbReference type="NCBIfam" id="TIGR00731">
    <property type="entry name" value="bL25_bact_ctc"/>
    <property type="match status" value="1"/>
</dbReference>
<evidence type="ECO:0000256" key="1">
    <source>
        <dbReference type="ARBA" id="ARBA00022730"/>
    </source>
</evidence>
<dbReference type="GO" id="GO:0005840">
    <property type="term" value="C:ribosome"/>
    <property type="evidence" value="ECO:0007669"/>
    <property type="project" value="UniProtKB-KW"/>
</dbReference>
<evidence type="ECO:0000256" key="3">
    <source>
        <dbReference type="ARBA" id="ARBA00022980"/>
    </source>
</evidence>
<dbReference type="Pfam" id="PF01386">
    <property type="entry name" value="Ribosomal_L25p"/>
    <property type="match status" value="1"/>
</dbReference>
<dbReference type="Proteomes" id="UP000640335">
    <property type="component" value="Unassembled WGS sequence"/>
</dbReference>
<keyword evidence="2 5" id="KW-0694">RNA-binding</keyword>
<dbReference type="InterPro" id="IPR029751">
    <property type="entry name" value="Ribosomal_L25_dom"/>
</dbReference>
<evidence type="ECO:0000256" key="5">
    <source>
        <dbReference type="HAMAP-Rule" id="MF_01334"/>
    </source>
</evidence>
<evidence type="ECO:0000256" key="2">
    <source>
        <dbReference type="ARBA" id="ARBA00022884"/>
    </source>
</evidence>
<evidence type="ECO:0000313" key="8">
    <source>
        <dbReference type="EMBL" id="MBD7913659.1"/>
    </source>
</evidence>
<keyword evidence="9" id="KW-1185">Reference proteome</keyword>
<evidence type="ECO:0000259" key="6">
    <source>
        <dbReference type="Pfam" id="PF01386"/>
    </source>
</evidence>
<evidence type="ECO:0000313" key="9">
    <source>
        <dbReference type="Proteomes" id="UP000640335"/>
    </source>
</evidence>
<sequence length="199" mass="22583">MNSLNLNKRDVNIPNNAKKIRRMGRVPGVLYGKKINEFLFEVGELELCREIAQNGEHGIINLDINGEDYQALIKDVQRDPVTHKIIHLDLEELDHSQKIISTVPIQFEGEGYLKKKGMVLQKEKDSIKVECDANKLPKYIKININGSDNGYVYRAGDLEVASELSIIDDLNTVIASVTYERKTVSDDMELAEELNNKNK</sequence>
<feature type="domain" description="Large ribosomal subunit protein bL25 L25" evidence="6">
    <location>
        <begin position="4"/>
        <end position="90"/>
    </location>
</feature>
<keyword evidence="3 5" id="KW-0689">Ribosomal protein</keyword>
<feature type="domain" description="Large ribosomal subunit protein bL25 beta" evidence="7">
    <location>
        <begin position="99"/>
        <end position="179"/>
    </location>
</feature>
<dbReference type="EMBL" id="JACSQZ010000002">
    <property type="protein sequence ID" value="MBD7913659.1"/>
    <property type="molecule type" value="Genomic_DNA"/>
</dbReference>
<dbReference type="Gene3D" id="2.170.120.20">
    <property type="entry name" value="Ribosomal protein L25, beta domain"/>
    <property type="match status" value="1"/>
</dbReference>
<dbReference type="Gene3D" id="2.40.240.10">
    <property type="entry name" value="Ribosomal Protein L25, Chain P"/>
    <property type="match status" value="1"/>
</dbReference>
<evidence type="ECO:0000259" key="7">
    <source>
        <dbReference type="Pfam" id="PF14693"/>
    </source>
</evidence>
<reference evidence="8 9" key="1">
    <citation type="submission" date="2020-08" db="EMBL/GenBank/DDBJ databases">
        <title>A Genomic Blueprint of the Chicken Gut Microbiome.</title>
        <authorList>
            <person name="Gilroy R."/>
            <person name="Ravi A."/>
            <person name="Getino M."/>
            <person name="Pursley I."/>
            <person name="Horton D.L."/>
            <person name="Alikhan N.-F."/>
            <person name="Baker D."/>
            <person name="Gharbi K."/>
            <person name="Hall N."/>
            <person name="Watson M."/>
            <person name="Adriaenssens E.M."/>
            <person name="Foster-Nyarko E."/>
            <person name="Jarju S."/>
            <person name="Secka A."/>
            <person name="Antonio M."/>
            <person name="Oren A."/>
            <person name="Chaudhuri R."/>
            <person name="La Ragione R.M."/>
            <person name="Hildebrand F."/>
            <person name="Pallen M.J."/>
        </authorList>
    </citation>
    <scope>NUCLEOTIDE SEQUENCE [LARGE SCALE GENOMIC DNA]</scope>
    <source>
        <strain evidence="8 9">Sa3CUN1</strain>
    </source>
</reference>
<evidence type="ECO:0000256" key="4">
    <source>
        <dbReference type="ARBA" id="ARBA00023274"/>
    </source>
</evidence>
<organism evidence="8 9">
    <name type="scientific">Clostridium gallinarum</name>
    <dbReference type="NCBI Taxonomy" id="2762246"/>
    <lineage>
        <taxon>Bacteria</taxon>
        <taxon>Bacillati</taxon>
        <taxon>Bacillota</taxon>
        <taxon>Clostridia</taxon>
        <taxon>Eubacteriales</taxon>
        <taxon>Clostridiaceae</taxon>
        <taxon>Clostridium</taxon>
    </lineage>
</organism>
<dbReference type="SUPFAM" id="SSF50715">
    <property type="entry name" value="Ribosomal protein L25-like"/>
    <property type="match status" value="1"/>
</dbReference>
<dbReference type="PANTHER" id="PTHR33284:SF1">
    <property type="entry name" value="RIBOSOMAL PROTEIN L25_GLN-TRNA SYNTHETASE, ANTI-CODON-BINDING DOMAIN-CONTAINING PROTEIN"/>
    <property type="match status" value="1"/>
</dbReference>
<dbReference type="PANTHER" id="PTHR33284">
    <property type="entry name" value="RIBOSOMAL PROTEIN L25/GLN-TRNA SYNTHETASE, ANTI-CODON-BINDING DOMAIN-CONTAINING PROTEIN"/>
    <property type="match status" value="1"/>
</dbReference>
<dbReference type="CDD" id="cd00495">
    <property type="entry name" value="Ribosomal_L25_TL5_CTC"/>
    <property type="match status" value="1"/>
</dbReference>
<gene>
    <name evidence="5" type="primary">rplY</name>
    <name evidence="5" type="synonym">ctc</name>
    <name evidence="8" type="ORF">H9660_00710</name>
</gene>
<comment type="similarity">
    <text evidence="5">Belongs to the bacterial ribosomal protein bL25 family. CTC subfamily.</text>
</comment>
<dbReference type="InterPro" id="IPR011035">
    <property type="entry name" value="Ribosomal_bL25/Gln-tRNA_synth"/>
</dbReference>
<name>A0ABR8PZX0_9CLOT</name>
<accession>A0ABR8PZX0</accession>
<keyword evidence="4 5" id="KW-0687">Ribonucleoprotein</keyword>
<dbReference type="RefSeq" id="WP_191747504.1">
    <property type="nucleotide sequence ID" value="NZ_JACSQZ010000002.1"/>
</dbReference>
<dbReference type="InterPro" id="IPR037121">
    <property type="entry name" value="Ribosomal_bL25_C"/>
</dbReference>
<proteinExistence type="inferred from homology"/>
<keyword evidence="1 5" id="KW-0699">rRNA-binding</keyword>
<comment type="caution">
    <text evidence="8">The sequence shown here is derived from an EMBL/GenBank/DDBJ whole genome shotgun (WGS) entry which is preliminary data.</text>
</comment>
<dbReference type="InterPro" id="IPR020056">
    <property type="entry name" value="Rbsml_bL25/Gln-tRNA_synth_N"/>
</dbReference>
<comment type="function">
    <text evidence="5">This is one of the proteins that binds to the 5S RNA in the ribosome where it forms part of the central protuberance.</text>
</comment>
<protein>
    <recommendedName>
        <fullName evidence="5">Large ribosomal subunit protein bL25</fullName>
    </recommendedName>
    <alternativeName>
        <fullName evidence="5">General stress protein CTC</fullName>
    </alternativeName>
</protein>
<comment type="subunit">
    <text evidence="5">Part of the 50S ribosomal subunit; part of the 5S rRNA/L5/L18/L25 subcomplex. Contacts the 5S rRNA. Binds to the 5S rRNA independently of L5 and L18.</text>
</comment>
<dbReference type="InterPro" id="IPR020930">
    <property type="entry name" value="Ribosomal_uL5_bac-type"/>
</dbReference>
<dbReference type="Pfam" id="PF14693">
    <property type="entry name" value="Ribosomal_TL5_C"/>
    <property type="match status" value="1"/>
</dbReference>